<comment type="caution">
    <text evidence="3">The sequence shown here is derived from an EMBL/GenBank/DDBJ whole genome shotgun (WGS) entry which is preliminary data.</text>
</comment>
<name>A0AAN9Y0Q5_9HEMI</name>
<feature type="region of interest" description="Disordered" evidence="2">
    <location>
        <begin position="420"/>
        <end position="476"/>
    </location>
</feature>
<evidence type="ECO:0000256" key="2">
    <source>
        <dbReference type="SAM" id="MobiDB-lite"/>
    </source>
</evidence>
<dbReference type="EMBL" id="JBBCAQ010000036">
    <property type="protein sequence ID" value="KAK7576450.1"/>
    <property type="molecule type" value="Genomic_DNA"/>
</dbReference>
<feature type="compositionally biased region" description="Polar residues" evidence="2">
    <location>
        <begin position="467"/>
        <end position="476"/>
    </location>
</feature>
<keyword evidence="4" id="KW-1185">Reference proteome</keyword>
<feature type="compositionally biased region" description="Basic residues" evidence="2">
    <location>
        <begin position="444"/>
        <end position="463"/>
    </location>
</feature>
<evidence type="ECO:0000313" key="3">
    <source>
        <dbReference type="EMBL" id="KAK7576450.1"/>
    </source>
</evidence>
<reference evidence="3 4" key="1">
    <citation type="submission" date="2024-03" db="EMBL/GenBank/DDBJ databases">
        <title>Adaptation during the transition from Ophiocordyceps entomopathogen to insect associate is accompanied by gene loss and intensified selection.</title>
        <authorList>
            <person name="Ward C.M."/>
            <person name="Onetto C.A."/>
            <person name="Borneman A.R."/>
        </authorList>
    </citation>
    <scope>NUCLEOTIDE SEQUENCE [LARGE SCALE GENOMIC DNA]</scope>
    <source>
        <strain evidence="3">AWRI1</strain>
        <tissue evidence="3">Single Adult Female</tissue>
    </source>
</reference>
<feature type="compositionally biased region" description="Polar residues" evidence="2">
    <location>
        <begin position="420"/>
        <end position="434"/>
    </location>
</feature>
<feature type="compositionally biased region" description="Polar residues" evidence="2">
    <location>
        <begin position="248"/>
        <end position="268"/>
    </location>
</feature>
<protein>
    <submittedName>
        <fullName evidence="3">Uncharacterized protein</fullName>
    </submittedName>
</protein>
<dbReference type="AlphaFoldDB" id="A0AAN9Y0Q5"/>
<sequence length="476" mass="54329">MEEHYPRMKRLKLSVRETRSLLRRTRSATIRRECEKVLEIAKAYLKISQSYENEHSSLREKNVNLARAVQKEKENYTYLLQEKNAADSCFQDLQNENACLKKEVQKLENIIIDYDGSMKNSMIPNLVRLSDDITKFKIKNDIMKKVIESKVGSSIPSATVPEMSFRDIPSEFTDEIDIRMEPTVLLSDVTRLLQNSSYRISEPTSGSPVLQERFSSAHNNFTPGVVLKRAKTSKTCNYENETEDNPLEGSSQMYRRSPSPQFERTPSRVSPAAQHHDSNCTETRQNDSIREKSDRNSTRKENPLAESHEYVEKHETLFPASPAQSAFSTKHKESCFPRVSNAVLNESSAPTRENILLSSTLNSAKKRKFFTECDGSSSTMSFTTRRKLPRCAENTLNSSPPISEDSFLMKPVENIESRCSNNMTTVNEVSTSNIPDDEPETKKSSRKSNQRNVKRNIRNKTKKEAKPQNTADVESK</sequence>
<proteinExistence type="predicted"/>
<dbReference type="Proteomes" id="UP001367676">
    <property type="component" value="Unassembled WGS sequence"/>
</dbReference>
<gene>
    <name evidence="3" type="ORF">V9T40_012736</name>
</gene>
<feature type="compositionally biased region" description="Basic and acidic residues" evidence="2">
    <location>
        <begin position="274"/>
        <end position="306"/>
    </location>
</feature>
<organism evidence="3 4">
    <name type="scientific">Parthenolecanium corni</name>
    <dbReference type="NCBI Taxonomy" id="536013"/>
    <lineage>
        <taxon>Eukaryota</taxon>
        <taxon>Metazoa</taxon>
        <taxon>Ecdysozoa</taxon>
        <taxon>Arthropoda</taxon>
        <taxon>Hexapoda</taxon>
        <taxon>Insecta</taxon>
        <taxon>Pterygota</taxon>
        <taxon>Neoptera</taxon>
        <taxon>Paraneoptera</taxon>
        <taxon>Hemiptera</taxon>
        <taxon>Sternorrhyncha</taxon>
        <taxon>Coccoidea</taxon>
        <taxon>Coccidae</taxon>
        <taxon>Parthenolecanium</taxon>
    </lineage>
</organism>
<evidence type="ECO:0000313" key="4">
    <source>
        <dbReference type="Proteomes" id="UP001367676"/>
    </source>
</evidence>
<keyword evidence="1" id="KW-0175">Coiled coil</keyword>
<feature type="coiled-coil region" evidence="1">
    <location>
        <begin position="48"/>
        <end position="110"/>
    </location>
</feature>
<feature type="region of interest" description="Disordered" evidence="2">
    <location>
        <begin position="236"/>
        <end position="306"/>
    </location>
</feature>
<evidence type="ECO:0000256" key="1">
    <source>
        <dbReference type="SAM" id="Coils"/>
    </source>
</evidence>
<accession>A0AAN9Y0Q5</accession>